<sequence length="403" mass="42968">MSEDVVVIGGGPAGVAAAVELRRRGVRRVVLLEREAALGGATRHCLHSPFGMREFGRIYLGAAYGRRLTAEAERAGVDVRTGHAVVEIGEGGRLLVASARGMEAVEARRVLLATGAREMPRSARLVPGDRPLGILTTGALQAYVAFHGLMPFRRPLVVGSELVSLSAVLTCLTHGARPVALVEPGPRLLARAPLALFPRLSGIKTHTATAIADIRGRGRVEAVDLRMADGTLRTLACDGVLFTGRFTPESSLLLGLPGGVDPRSGGPAIDQDGRLQDPARFAAGNVLRPVETGGWAFREGRAVGAALALDLEHGPSPHAPVAVEFDDPVKLVVPGLIRPLAGALAHFQLRFARAARGRLSLSLEGRDVWERRGRWMPERRILVPIPPQVAEARSVRFAFEEES</sequence>
<dbReference type="PRINTS" id="PR00368">
    <property type="entry name" value="FADPNR"/>
</dbReference>
<dbReference type="Pfam" id="PF07992">
    <property type="entry name" value="Pyr_redox_2"/>
    <property type="match status" value="1"/>
</dbReference>
<evidence type="ECO:0000313" key="3">
    <source>
        <dbReference type="EMBL" id="MFD2236506.1"/>
    </source>
</evidence>
<dbReference type="Proteomes" id="UP001597371">
    <property type="component" value="Unassembled WGS sequence"/>
</dbReference>
<evidence type="ECO:0000313" key="4">
    <source>
        <dbReference type="Proteomes" id="UP001597371"/>
    </source>
</evidence>
<protein>
    <submittedName>
        <fullName evidence="3">FAD-dependent oxidoreductase</fullName>
    </submittedName>
</protein>
<comment type="caution">
    <text evidence="3">The sequence shown here is derived from an EMBL/GenBank/DDBJ whole genome shotgun (WGS) entry which is preliminary data.</text>
</comment>
<dbReference type="EMBL" id="JBHUIJ010000004">
    <property type="protein sequence ID" value="MFD2236506.1"/>
    <property type="molecule type" value="Genomic_DNA"/>
</dbReference>
<name>A0ABW5CHT0_9HYPH</name>
<dbReference type="InterPro" id="IPR051691">
    <property type="entry name" value="Metab_Enz_Cyan_OpOx_G3PDH"/>
</dbReference>
<accession>A0ABW5CHT0</accession>
<proteinExistence type="predicted"/>
<reference evidence="4" key="1">
    <citation type="journal article" date="2019" name="Int. J. Syst. Evol. Microbiol.">
        <title>The Global Catalogue of Microorganisms (GCM) 10K type strain sequencing project: providing services to taxonomists for standard genome sequencing and annotation.</title>
        <authorList>
            <consortium name="The Broad Institute Genomics Platform"/>
            <consortium name="The Broad Institute Genome Sequencing Center for Infectious Disease"/>
            <person name="Wu L."/>
            <person name="Ma J."/>
        </authorList>
    </citation>
    <scope>NUCLEOTIDE SEQUENCE [LARGE SCALE GENOMIC DNA]</scope>
    <source>
        <strain evidence="4">ZS-35-S2</strain>
    </source>
</reference>
<keyword evidence="4" id="KW-1185">Reference proteome</keyword>
<dbReference type="RefSeq" id="WP_209737897.1">
    <property type="nucleotide sequence ID" value="NZ_CP072611.1"/>
</dbReference>
<dbReference type="PANTHER" id="PTHR42949:SF3">
    <property type="entry name" value="ANAEROBIC GLYCEROL-3-PHOSPHATE DEHYDROGENASE SUBUNIT B"/>
    <property type="match status" value="1"/>
</dbReference>
<organism evidence="3 4">
    <name type="scientific">Aureimonas populi</name>
    <dbReference type="NCBI Taxonomy" id="1701758"/>
    <lineage>
        <taxon>Bacteria</taxon>
        <taxon>Pseudomonadati</taxon>
        <taxon>Pseudomonadota</taxon>
        <taxon>Alphaproteobacteria</taxon>
        <taxon>Hyphomicrobiales</taxon>
        <taxon>Aurantimonadaceae</taxon>
        <taxon>Aureimonas</taxon>
    </lineage>
</organism>
<keyword evidence="1" id="KW-0560">Oxidoreductase</keyword>
<dbReference type="PRINTS" id="PR00469">
    <property type="entry name" value="PNDRDTASEII"/>
</dbReference>
<dbReference type="SUPFAM" id="SSF51905">
    <property type="entry name" value="FAD/NAD(P)-binding domain"/>
    <property type="match status" value="1"/>
</dbReference>
<feature type="domain" description="FAD/NAD(P)-binding" evidence="2">
    <location>
        <begin position="4"/>
        <end position="290"/>
    </location>
</feature>
<evidence type="ECO:0000259" key="2">
    <source>
        <dbReference type="Pfam" id="PF07992"/>
    </source>
</evidence>
<gene>
    <name evidence="3" type="ORF">ACFSKQ_03385</name>
</gene>
<dbReference type="PANTHER" id="PTHR42949">
    <property type="entry name" value="ANAEROBIC GLYCEROL-3-PHOSPHATE DEHYDROGENASE SUBUNIT B"/>
    <property type="match status" value="1"/>
</dbReference>
<dbReference type="InterPro" id="IPR023753">
    <property type="entry name" value="FAD/NAD-binding_dom"/>
</dbReference>
<dbReference type="Gene3D" id="3.50.50.60">
    <property type="entry name" value="FAD/NAD(P)-binding domain"/>
    <property type="match status" value="2"/>
</dbReference>
<dbReference type="InterPro" id="IPR036188">
    <property type="entry name" value="FAD/NAD-bd_sf"/>
</dbReference>
<evidence type="ECO:0000256" key="1">
    <source>
        <dbReference type="ARBA" id="ARBA00023002"/>
    </source>
</evidence>